<evidence type="ECO:0000313" key="2">
    <source>
        <dbReference type="Proteomes" id="UP001147760"/>
    </source>
</evidence>
<dbReference type="Gene3D" id="3.40.50.300">
    <property type="entry name" value="P-loop containing nucleotide triphosphate hydrolases"/>
    <property type="match status" value="1"/>
</dbReference>
<dbReference type="GO" id="GO:0009116">
    <property type="term" value="P:nucleoside metabolic process"/>
    <property type="evidence" value="ECO:0007669"/>
    <property type="project" value="InterPro"/>
</dbReference>
<dbReference type="PANTHER" id="PTHR46082">
    <property type="entry name" value="ATP/GTP-BINDING PROTEIN-RELATED"/>
    <property type="match status" value="1"/>
</dbReference>
<dbReference type="EMBL" id="JAPWDO010000005">
    <property type="protein sequence ID" value="KAJ5471508.1"/>
    <property type="molecule type" value="Genomic_DNA"/>
</dbReference>
<dbReference type="GO" id="GO:0003824">
    <property type="term" value="F:catalytic activity"/>
    <property type="evidence" value="ECO:0007669"/>
    <property type="project" value="InterPro"/>
</dbReference>
<dbReference type="InterPro" id="IPR035994">
    <property type="entry name" value="Nucleoside_phosphorylase_sf"/>
</dbReference>
<protein>
    <recommendedName>
        <fullName evidence="3">NB-ARC domain-containing protein</fullName>
    </recommendedName>
</protein>
<organism evidence="1 2">
    <name type="scientific">Penicillium desertorum</name>
    <dbReference type="NCBI Taxonomy" id="1303715"/>
    <lineage>
        <taxon>Eukaryota</taxon>
        <taxon>Fungi</taxon>
        <taxon>Dikarya</taxon>
        <taxon>Ascomycota</taxon>
        <taxon>Pezizomycotina</taxon>
        <taxon>Eurotiomycetes</taxon>
        <taxon>Eurotiomycetidae</taxon>
        <taxon>Eurotiales</taxon>
        <taxon>Aspergillaceae</taxon>
        <taxon>Penicillium</taxon>
    </lineage>
</organism>
<dbReference type="Gene3D" id="3.40.50.1580">
    <property type="entry name" value="Nucleoside phosphorylase domain"/>
    <property type="match status" value="1"/>
</dbReference>
<dbReference type="Proteomes" id="UP001147760">
    <property type="component" value="Unassembled WGS sequence"/>
</dbReference>
<dbReference type="InterPro" id="IPR027417">
    <property type="entry name" value="P-loop_NTPase"/>
</dbReference>
<reference evidence="1" key="2">
    <citation type="journal article" date="2023" name="IMA Fungus">
        <title>Comparative genomic study of the Penicillium genus elucidates a diverse pangenome and 15 lateral gene transfer events.</title>
        <authorList>
            <person name="Petersen C."/>
            <person name="Sorensen T."/>
            <person name="Nielsen M.R."/>
            <person name="Sondergaard T.E."/>
            <person name="Sorensen J.L."/>
            <person name="Fitzpatrick D.A."/>
            <person name="Frisvad J.C."/>
            <person name="Nielsen K.L."/>
        </authorList>
    </citation>
    <scope>NUCLEOTIDE SEQUENCE</scope>
    <source>
        <strain evidence="1">IBT 17660</strain>
    </source>
</reference>
<name>A0A9W9WQ11_9EURO</name>
<proteinExistence type="predicted"/>
<dbReference type="PANTHER" id="PTHR46082:SF6">
    <property type="entry name" value="AAA+ ATPASE DOMAIN-CONTAINING PROTEIN-RELATED"/>
    <property type="match status" value="1"/>
</dbReference>
<dbReference type="AlphaFoldDB" id="A0A9W9WQ11"/>
<gene>
    <name evidence="1" type="ORF">N7530_008865</name>
</gene>
<keyword evidence="2" id="KW-1185">Reference proteome</keyword>
<evidence type="ECO:0000313" key="1">
    <source>
        <dbReference type="EMBL" id="KAJ5471508.1"/>
    </source>
</evidence>
<sequence>MRAKQRLRIWTVEYNHVISNTCLNCDRSKLIPRPSRDHEEPVVHYGLIGSANQAVRDGRRRDQLARELGVYCLEIEAAGLMNDFPCLVIRGICDYADSHKNKEWQGYAAAVAAAYAKELLLVVPIDQITSTPTARDTLAESVHRFDVPLDLTAVPVIESFLGQHNELDQLWHHERLRHFMGLGGMGKTQLAIRFARGHSNDFTALFWLNGKDRGTLLQSLSSILPRLPGQSQDTEAMNDEEVEQRARHVLRWLALEGNSSWLIIFDNVHQYSSVDSGVDGAYDIGGFSPWPMGLTELGKSFPIYRLESEDAIQLLLQSSHLSGSNTIKELEANPDALALVNRLGGVPLAIVIAGAFMRETGTSVTEYLHYYQEYWSDLQLQSNPRH</sequence>
<dbReference type="OrthoDB" id="6161812at2759"/>
<dbReference type="SUPFAM" id="SSF53167">
    <property type="entry name" value="Purine and uridine phosphorylases"/>
    <property type="match status" value="1"/>
</dbReference>
<evidence type="ECO:0008006" key="3">
    <source>
        <dbReference type="Google" id="ProtNLM"/>
    </source>
</evidence>
<accession>A0A9W9WQ11</accession>
<dbReference type="InterPro" id="IPR053137">
    <property type="entry name" value="NLR-like"/>
</dbReference>
<comment type="caution">
    <text evidence="1">The sequence shown here is derived from an EMBL/GenBank/DDBJ whole genome shotgun (WGS) entry which is preliminary data.</text>
</comment>
<reference evidence="1" key="1">
    <citation type="submission" date="2022-12" db="EMBL/GenBank/DDBJ databases">
        <authorList>
            <person name="Petersen C."/>
        </authorList>
    </citation>
    <scope>NUCLEOTIDE SEQUENCE</scope>
    <source>
        <strain evidence="1">IBT 17660</strain>
    </source>
</reference>
<dbReference type="SUPFAM" id="SSF52540">
    <property type="entry name" value="P-loop containing nucleoside triphosphate hydrolases"/>
    <property type="match status" value="1"/>
</dbReference>